<dbReference type="EMBL" id="LJNI01000127">
    <property type="protein sequence ID" value="KPJ71386.1"/>
    <property type="molecule type" value="Genomic_DNA"/>
</dbReference>
<dbReference type="AlphaFoldDB" id="A0A0S7Y9V1"/>
<dbReference type="Gene3D" id="2.60.40.4070">
    <property type="match status" value="1"/>
</dbReference>
<accession>A0A0S7Y9V1</accession>
<name>A0A0S7Y9V1_UNCT6</name>
<comment type="caution">
    <text evidence="2">The sequence shown here is derived from an EMBL/GenBank/DDBJ whole genome shotgun (WGS) entry which is preliminary data.</text>
</comment>
<gene>
    <name evidence="2" type="ORF">AMJ52_08620</name>
</gene>
<proteinExistence type="predicted"/>
<feature type="domain" description="Secretion system C-terminal sorting" evidence="1">
    <location>
        <begin position="394"/>
        <end position="465"/>
    </location>
</feature>
<evidence type="ECO:0000259" key="1">
    <source>
        <dbReference type="Pfam" id="PF18962"/>
    </source>
</evidence>
<dbReference type="Proteomes" id="UP000051012">
    <property type="component" value="Unassembled WGS sequence"/>
</dbReference>
<dbReference type="NCBIfam" id="TIGR04183">
    <property type="entry name" value="Por_Secre_tail"/>
    <property type="match status" value="1"/>
</dbReference>
<dbReference type="InterPro" id="IPR026444">
    <property type="entry name" value="Secre_tail"/>
</dbReference>
<sequence>MNKLLLYLLILPFLFFLLTPLFYAYPPGWSDDILINEDTSGSQGSPDVSTDSQNNVWISWHSGILAEMEVYCSKRDSLGSCLIPETNVSNNASQSGLARIIVDKSDNIHFVWRDESPQGFGIWYAKLANDGAVIVPSHLAVSGAGAVGISTFDSEIALNKYQEVNIAWDEGPSGYNQMDYTKLDSLGDTLIAKIQVTPIDAGWVGIGVDSFANNHLACRTDTTGTSNRLTYSKLDKDGNFLVYNKVLATGGNNAIVSDQHQNIHIVYTNPAGPGNRIDYLKLDNDGNILIGPLTISLPQINSNTYAHMAIDSSIVDIMYAKMDTAGNFVISPMKVVYPQGGGEPRIAVDRSNRLHLVWVSGRLGTPDIFYKRGENEPGVDENTQSEASIPNLFVFPNPFTHETKLSFSLSRETKRAIIEIFDILGRKVHEYTLEETDGVIRWQGIDALGNLLPSGVYFIQISDIANKRSIPVVLLR</sequence>
<dbReference type="Pfam" id="PF18962">
    <property type="entry name" value="Por_Secre_tail"/>
    <property type="match status" value="1"/>
</dbReference>
<organism evidence="2 3">
    <name type="scientific">candidate division TA06 bacterium DG_78</name>
    <dbReference type="NCBI Taxonomy" id="1703772"/>
    <lineage>
        <taxon>Bacteria</taxon>
        <taxon>Bacteria division TA06</taxon>
    </lineage>
</organism>
<reference evidence="2 3" key="1">
    <citation type="journal article" date="2015" name="Microbiome">
        <title>Genomic resolution of linkages in carbon, nitrogen, and sulfur cycling among widespread estuary sediment bacteria.</title>
        <authorList>
            <person name="Baker B.J."/>
            <person name="Lazar C.S."/>
            <person name="Teske A.P."/>
            <person name="Dick G.J."/>
        </authorList>
    </citation>
    <scope>NUCLEOTIDE SEQUENCE [LARGE SCALE GENOMIC DNA]</scope>
    <source>
        <strain evidence="2">DG_78</strain>
    </source>
</reference>
<protein>
    <recommendedName>
        <fullName evidence="1">Secretion system C-terminal sorting domain-containing protein</fullName>
    </recommendedName>
</protein>
<evidence type="ECO:0000313" key="3">
    <source>
        <dbReference type="Proteomes" id="UP000051012"/>
    </source>
</evidence>
<evidence type="ECO:0000313" key="2">
    <source>
        <dbReference type="EMBL" id="KPJ71386.1"/>
    </source>
</evidence>